<evidence type="ECO:0000313" key="2">
    <source>
        <dbReference type="EMBL" id="ETN08849.1"/>
    </source>
</evidence>
<reference evidence="2 3" key="2">
    <citation type="submission" date="2013-11" db="EMBL/GenBank/DDBJ databases">
        <title>The Genome Sequence of Phytophthora parasitica INRA-310.</title>
        <authorList>
            <consortium name="The Broad Institute Genomics Platform"/>
            <person name="Russ C."/>
            <person name="Tyler B."/>
            <person name="Panabieres F."/>
            <person name="Shan W."/>
            <person name="Tripathy S."/>
            <person name="Grunwald N."/>
            <person name="Machado M."/>
            <person name="Johnson C.S."/>
            <person name="Arredondo F."/>
            <person name="Hong C."/>
            <person name="Coffey M."/>
            <person name="Young S.K."/>
            <person name="Zeng Q."/>
            <person name="Gargeya S."/>
            <person name="Fitzgerald M."/>
            <person name="Abouelleil A."/>
            <person name="Alvarado L."/>
            <person name="Chapman S.B."/>
            <person name="Gainer-Dewar J."/>
            <person name="Goldberg J."/>
            <person name="Griggs A."/>
            <person name="Gujja S."/>
            <person name="Hansen M."/>
            <person name="Howarth C."/>
            <person name="Imamovic A."/>
            <person name="Ireland A."/>
            <person name="Larimer J."/>
            <person name="McCowan C."/>
            <person name="Murphy C."/>
            <person name="Pearson M."/>
            <person name="Poon T.W."/>
            <person name="Priest M."/>
            <person name="Roberts A."/>
            <person name="Saif S."/>
            <person name="Shea T."/>
            <person name="Sykes S."/>
            <person name="Wortman J."/>
            <person name="Nusbaum C."/>
            <person name="Birren B."/>
        </authorList>
    </citation>
    <scope>NUCLEOTIDE SEQUENCE [LARGE SCALE GENOMIC DNA]</scope>
    <source>
        <strain evidence="2 3">INRA-310</strain>
    </source>
</reference>
<dbReference type="EMBL" id="KI669587">
    <property type="protein sequence ID" value="ETN08849.1"/>
    <property type="molecule type" value="Genomic_DNA"/>
</dbReference>
<evidence type="ECO:0000313" key="3">
    <source>
        <dbReference type="Proteomes" id="UP000018817"/>
    </source>
</evidence>
<feature type="region of interest" description="Disordered" evidence="1">
    <location>
        <begin position="108"/>
        <end position="149"/>
    </location>
</feature>
<dbReference type="GeneID" id="20181185"/>
<dbReference type="RefSeq" id="XP_008906036.1">
    <property type="nucleotide sequence ID" value="XM_008907788.1"/>
</dbReference>
<feature type="compositionally biased region" description="Polar residues" evidence="1">
    <location>
        <begin position="139"/>
        <end position="149"/>
    </location>
</feature>
<evidence type="ECO:0000256" key="1">
    <source>
        <dbReference type="SAM" id="MobiDB-lite"/>
    </source>
</evidence>
<proteinExistence type="predicted"/>
<name>W2Q8I0_PHYN3</name>
<dbReference type="AlphaFoldDB" id="W2Q8I0"/>
<dbReference type="VEuPathDB" id="FungiDB:PPTG_11662"/>
<sequence length="149" mass="15886">MAADSSLCAVRGLPRIRRIADLEEPPDNEVSGPLKLTEACRPGSTGTKVLGITGRDFGICRTEHTGTGLSNLQREAHWALTSAFDTRDAEDAETELRRADEVIQAGRAAGRTVDEQTARAPLGGGETVKCRGPGEEQVNETSRLGASRN</sequence>
<gene>
    <name evidence="2" type="ORF">PPTG_11662</name>
</gene>
<reference evidence="3" key="1">
    <citation type="submission" date="2011-12" db="EMBL/GenBank/DDBJ databases">
        <authorList>
            <consortium name="The Broad Institute Genome Sequencing Platform"/>
            <person name="Russ C."/>
            <person name="Tyler B."/>
            <person name="Panabieres F."/>
            <person name="Shan W."/>
            <person name="Tripathy S."/>
            <person name="Grunwald N."/>
            <person name="Machado M."/>
            <person name="Young S.K."/>
            <person name="Zeng Q."/>
            <person name="Gargeya S."/>
            <person name="Fitzgerald M."/>
            <person name="Haas B."/>
            <person name="Abouelleil A."/>
            <person name="Alvarado L."/>
            <person name="Arachchi H.M."/>
            <person name="Berlin A."/>
            <person name="Chapman S.B."/>
            <person name="Gearin G."/>
            <person name="Goldberg J."/>
            <person name="Griggs A."/>
            <person name="Gujja S."/>
            <person name="Hansen M."/>
            <person name="Heiman D."/>
            <person name="Howarth C."/>
            <person name="Larimer J."/>
            <person name="Lui A."/>
            <person name="MacDonald P.J.P."/>
            <person name="McCowen C."/>
            <person name="Montmayeur A."/>
            <person name="Murphy C."/>
            <person name="Neiman D."/>
            <person name="Pearson M."/>
            <person name="Priest M."/>
            <person name="Roberts A."/>
            <person name="Saif S."/>
            <person name="Shea T."/>
            <person name="Sisk P."/>
            <person name="Stolte C."/>
            <person name="Sykes S."/>
            <person name="Wortman J."/>
            <person name="Nusbaum C."/>
            <person name="Birren B."/>
        </authorList>
    </citation>
    <scope>NUCLEOTIDE SEQUENCE [LARGE SCALE GENOMIC DNA]</scope>
    <source>
        <strain evidence="3">INRA-310</strain>
    </source>
</reference>
<protein>
    <submittedName>
        <fullName evidence="2">Uncharacterized protein</fullName>
    </submittedName>
</protein>
<accession>W2Q8I0</accession>
<organism evidence="2 3">
    <name type="scientific">Phytophthora nicotianae (strain INRA-310)</name>
    <name type="common">Phytophthora parasitica</name>
    <dbReference type="NCBI Taxonomy" id="761204"/>
    <lineage>
        <taxon>Eukaryota</taxon>
        <taxon>Sar</taxon>
        <taxon>Stramenopiles</taxon>
        <taxon>Oomycota</taxon>
        <taxon>Peronosporomycetes</taxon>
        <taxon>Peronosporales</taxon>
        <taxon>Peronosporaceae</taxon>
        <taxon>Phytophthora</taxon>
    </lineage>
</organism>
<dbReference type="Proteomes" id="UP000018817">
    <property type="component" value="Unassembled WGS sequence"/>
</dbReference>